<dbReference type="Proteomes" id="UP000298009">
    <property type="component" value="Unassembled WGS sequence"/>
</dbReference>
<reference evidence="1" key="1">
    <citation type="journal article" date="2019" name="PLoS Negl. Trop. Dis.">
        <title>Revisiting the worldwide diversity of Leptospira species in the environment.</title>
        <authorList>
            <person name="Vincent A.T."/>
            <person name="Schiettekatte O."/>
            <person name="Bourhy P."/>
            <person name="Veyrier F.J."/>
            <person name="Picardeau M."/>
        </authorList>
    </citation>
    <scope>NUCLEOTIDE SEQUENCE [LARGE SCALE GENOMIC DNA]</scope>
    <source>
        <strain evidence="1">201800287</strain>
    </source>
</reference>
<keyword evidence="2" id="KW-1185">Reference proteome</keyword>
<evidence type="ECO:0000313" key="2">
    <source>
        <dbReference type="Proteomes" id="UP000298009"/>
    </source>
</evidence>
<sequence>MKYLYFPTLLTLITCQSYMPWKSEWKTVNGNEVFYAAVSAKASNQAIESGSLAMRRTTCVNATNLLSTSPKLTTILLEQESIQLDEVEIKDLGRLIATHKIKPKQDSCQSEESGMFFSSPAWETCQCLYAIEYPGGRKQFRQDITQIK</sequence>
<dbReference type="EMBL" id="RQFK01000038">
    <property type="protein sequence ID" value="TGK77546.1"/>
    <property type="molecule type" value="Genomic_DNA"/>
</dbReference>
<dbReference type="RefSeq" id="WP_135603148.1">
    <property type="nucleotide sequence ID" value="NZ_RQFK01000038.1"/>
</dbReference>
<organism evidence="1 2">
    <name type="scientific">Leptospira noumeaensis</name>
    <dbReference type="NCBI Taxonomy" id="2484964"/>
    <lineage>
        <taxon>Bacteria</taxon>
        <taxon>Pseudomonadati</taxon>
        <taxon>Spirochaetota</taxon>
        <taxon>Spirochaetia</taxon>
        <taxon>Leptospirales</taxon>
        <taxon>Leptospiraceae</taxon>
        <taxon>Leptospira</taxon>
    </lineage>
</organism>
<protein>
    <submittedName>
        <fullName evidence="1">Uncharacterized protein</fullName>
    </submittedName>
</protein>
<comment type="caution">
    <text evidence="1">The sequence shown here is derived from an EMBL/GenBank/DDBJ whole genome shotgun (WGS) entry which is preliminary data.</text>
</comment>
<accession>A0A4R9HY82</accession>
<dbReference type="AlphaFoldDB" id="A0A4R9HY82"/>
<gene>
    <name evidence="1" type="ORF">EHQ24_18890</name>
</gene>
<evidence type="ECO:0000313" key="1">
    <source>
        <dbReference type="EMBL" id="TGK77546.1"/>
    </source>
</evidence>
<proteinExistence type="predicted"/>
<name>A0A4R9HY82_9LEPT</name>
<dbReference type="OrthoDB" id="341477at2"/>